<dbReference type="KEGG" id="psoj:PHYSODRAFT_293740"/>
<proteinExistence type="predicted"/>
<evidence type="ECO:0000313" key="2">
    <source>
        <dbReference type="Proteomes" id="UP000002640"/>
    </source>
</evidence>
<dbReference type="Proteomes" id="UP000002640">
    <property type="component" value="Unassembled WGS sequence"/>
</dbReference>
<gene>
    <name evidence="1" type="ORF">PHYSODRAFT_293740</name>
</gene>
<keyword evidence="2" id="KW-1185">Reference proteome</keyword>
<name>G4YIK9_PHYSP</name>
<sequence>MKVIYCAIVPEGKTVAAVMEPYESIHAVLEVVQRTLHSSVPTEQMTAFLARKRDGRWLISFDDPKHFLVWGRVPEADRPLMTSANILNPHAAVGDDALGFPNDTVREIGAYCDTAEEP</sequence>
<evidence type="ECO:0000313" key="1">
    <source>
        <dbReference type="EMBL" id="EGZ28133.1"/>
    </source>
</evidence>
<accession>G4YIK9</accession>
<protein>
    <submittedName>
        <fullName evidence="1">Uncharacterized protein</fullName>
    </submittedName>
</protein>
<dbReference type="AlphaFoldDB" id="G4YIK9"/>
<dbReference type="InParanoid" id="G4YIK9"/>
<dbReference type="GeneID" id="20641022"/>
<reference evidence="1 2" key="1">
    <citation type="journal article" date="2006" name="Science">
        <title>Phytophthora genome sequences uncover evolutionary origins and mechanisms of pathogenesis.</title>
        <authorList>
            <person name="Tyler B.M."/>
            <person name="Tripathy S."/>
            <person name="Zhang X."/>
            <person name="Dehal P."/>
            <person name="Jiang R.H."/>
            <person name="Aerts A."/>
            <person name="Arredondo F.D."/>
            <person name="Baxter L."/>
            <person name="Bensasson D."/>
            <person name="Beynon J.L."/>
            <person name="Chapman J."/>
            <person name="Damasceno C.M."/>
            <person name="Dorrance A.E."/>
            <person name="Dou D."/>
            <person name="Dickerman A.W."/>
            <person name="Dubchak I.L."/>
            <person name="Garbelotto M."/>
            <person name="Gijzen M."/>
            <person name="Gordon S.G."/>
            <person name="Govers F."/>
            <person name="Grunwald N.J."/>
            <person name="Huang W."/>
            <person name="Ivors K.L."/>
            <person name="Jones R.W."/>
            <person name="Kamoun S."/>
            <person name="Krampis K."/>
            <person name="Lamour K.H."/>
            <person name="Lee M.K."/>
            <person name="McDonald W.H."/>
            <person name="Medina M."/>
            <person name="Meijer H.J."/>
            <person name="Nordberg E.K."/>
            <person name="Maclean D.J."/>
            <person name="Ospina-Giraldo M.D."/>
            <person name="Morris P.F."/>
            <person name="Phuntumart V."/>
            <person name="Putnam N.H."/>
            <person name="Rash S."/>
            <person name="Rose J.K."/>
            <person name="Sakihama Y."/>
            <person name="Salamov A.A."/>
            <person name="Savidor A."/>
            <person name="Scheuring C.F."/>
            <person name="Smith B.M."/>
            <person name="Sobral B.W."/>
            <person name="Terry A."/>
            <person name="Torto-Alalibo T.A."/>
            <person name="Win J."/>
            <person name="Xu Z."/>
            <person name="Zhang H."/>
            <person name="Grigoriev I.V."/>
            <person name="Rokhsar D.S."/>
            <person name="Boore J.L."/>
        </authorList>
    </citation>
    <scope>NUCLEOTIDE SEQUENCE [LARGE SCALE GENOMIC DNA]</scope>
    <source>
        <strain evidence="1 2">P6497</strain>
    </source>
</reference>
<dbReference type="RefSeq" id="XP_009515408.1">
    <property type="nucleotide sequence ID" value="XM_009517113.1"/>
</dbReference>
<dbReference type="EMBL" id="JH159151">
    <property type="protein sequence ID" value="EGZ28133.1"/>
    <property type="molecule type" value="Genomic_DNA"/>
</dbReference>
<organism evidence="1 2">
    <name type="scientific">Phytophthora sojae (strain P6497)</name>
    <name type="common">Soybean stem and root rot agent</name>
    <name type="synonym">Phytophthora megasperma f. sp. glycines</name>
    <dbReference type="NCBI Taxonomy" id="1094619"/>
    <lineage>
        <taxon>Eukaryota</taxon>
        <taxon>Sar</taxon>
        <taxon>Stramenopiles</taxon>
        <taxon>Oomycota</taxon>
        <taxon>Peronosporomycetes</taxon>
        <taxon>Peronosporales</taxon>
        <taxon>Peronosporaceae</taxon>
        <taxon>Phytophthora</taxon>
    </lineage>
</organism>